<dbReference type="AlphaFoldDB" id="A0AAJ0CL21"/>
<comment type="caution">
    <text evidence="1">The sequence shown here is derived from an EMBL/GenBank/DDBJ whole genome shotgun (WGS) entry which is preliminary data.</text>
</comment>
<proteinExistence type="predicted"/>
<dbReference type="EMBL" id="JASWJB010000204">
    <property type="protein sequence ID" value="KAK2593599.1"/>
    <property type="molecule type" value="Genomic_DNA"/>
</dbReference>
<sequence>MLAAFGVLPMQQSKIWKYIPRNKEEEKSSAIRHDGLRLFHRKTGVLREAKVDFRFGKRTVPGASVRPDGIFDTEQQRWPYVAYVNFETVSRQRDQYVFGAQNVEGRANVVILARGKKKLQAMEPATAWEDPYIAGILVALAQEQREQQRHAGRRADGADADVDGSQTVYAIGVPGGTAVELYLYAAVIPAEFLDKFEMPSEASECGGVVIRYYTVNLTEEKTAADLIRRVLCGNALYK</sequence>
<evidence type="ECO:0000313" key="1">
    <source>
        <dbReference type="EMBL" id="KAK2593599.1"/>
    </source>
</evidence>
<accession>A0AAJ0CL21</accession>
<keyword evidence="2" id="KW-1185">Reference proteome</keyword>
<dbReference type="Proteomes" id="UP001251528">
    <property type="component" value="Unassembled WGS sequence"/>
</dbReference>
<name>A0AAJ0CL21_9HYPO</name>
<gene>
    <name evidence="1" type="ORF">QQS21_008687</name>
</gene>
<evidence type="ECO:0000313" key="2">
    <source>
        <dbReference type="Proteomes" id="UP001251528"/>
    </source>
</evidence>
<protein>
    <submittedName>
        <fullName evidence="1">Uncharacterized protein</fullName>
    </submittedName>
</protein>
<organism evidence="1 2">
    <name type="scientific">Conoideocrella luteorostrata</name>
    <dbReference type="NCBI Taxonomy" id="1105319"/>
    <lineage>
        <taxon>Eukaryota</taxon>
        <taxon>Fungi</taxon>
        <taxon>Dikarya</taxon>
        <taxon>Ascomycota</taxon>
        <taxon>Pezizomycotina</taxon>
        <taxon>Sordariomycetes</taxon>
        <taxon>Hypocreomycetidae</taxon>
        <taxon>Hypocreales</taxon>
        <taxon>Clavicipitaceae</taxon>
        <taxon>Conoideocrella</taxon>
    </lineage>
</organism>
<reference evidence="1" key="1">
    <citation type="submission" date="2023-06" db="EMBL/GenBank/DDBJ databases">
        <title>Conoideocrella luteorostrata (Hypocreales: Clavicipitaceae), a potential biocontrol fungus for elongate hemlock scale in United States Christmas tree production areas.</title>
        <authorList>
            <person name="Barrett H."/>
            <person name="Lovett B."/>
            <person name="Macias A.M."/>
            <person name="Stajich J.E."/>
            <person name="Kasson M.T."/>
        </authorList>
    </citation>
    <scope>NUCLEOTIDE SEQUENCE</scope>
    <source>
        <strain evidence="1">ARSEF 14590</strain>
    </source>
</reference>